<evidence type="ECO:0000313" key="2">
    <source>
        <dbReference type="EMBL" id="GAA1573812.1"/>
    </source>
</evidence>
<sequence>MQTAVSTEADPVVEISVTEVLDGPSVRRNLSVIESTIAMEPTHLILDLTRCGTVDGVGAAFLADLHRTVADSGGRLTLRGLSMPLCLQLQSAQLEEVLLATDRPPGYLPRHRVPRRRPRRATRERQVQELRWWQAPAADRSL</sequence>
<feature type="domain" description="STAS" evidence="1">
    <location>
        <begin position="1"/>
        <end position="82"/>
    </location>
</feature>
<gene>
    <name evidence="2" type="ORF">GCM10009827_114650</name>
</gene>
<name>A0ABP4P4U9_9ACTN</name>
<accession>A0ABP4P4U9</accession>
<reference evidence="3" key="1">
    <citation type="journal article" date="2019" name="Int. J. Syst. Evol. Microbiol.">
        <title>The Global Catalogue of Microorganisms (GCM) 10K type strain sequencing project: providing services to taxonomists for standard genome sequencing and annotation.</title>
        <authorList>
            <consortium name="The Broad Institute Genomics Platform"/>
            <consortium name="The Broad Institute Genome Sequencing Center for Infectious Disease"/>
            <person name="Wu L."/>
            <person name="Ma J."/>
        </authorList>
    </citation>
    <scope>NUCLEOTIDE SEQUENCE [LARGE SCALE GENOMIC DNA]</scope>
    <source>
        <strain evidence="3">JCM 15933</strain>
    </source>
</reference>
<organism evidence="2 3">
    <name type="scientific">Dactylosporangium maewongense</name>
    <dbReference type="NCBI Taxonomy" id="634393"/>
    <lineage>
        <taxon>Bacteria</taxon>
        <taxon>Bacillati</taxon>
        <taxon>Actinomycetota</taxon>
        <taxon>Actinomycetes</taxon>
        <taxon>Micromonosporales</taxon>
        <taxon>Micromonosporaceae</taxon>
        <taxon>Dactylosporangium</taxon>
    </lineage>
</organism>
<dbReference type="PROSITE" id="PS50801">
    <property type="entry name" value="STAS"/>
    <property type="match status" value="1"/>
</dbReference>
<dbReference type="Gene3D" id="3.30.750.24">
    <property type="entry name" value="STAS domain"/>
    <property type="match status" value="1"/>
</dbReference>
<keyword evidence="3" id="KW-1185">Reference proteome</keyword>
<dbReference type="InterPro" id="IPR036513">
    <property type="entry name" value="STAS_dom_sf"/>
</dbReference>
<protein>
    <recommendedName>
        <fullName evidence="1">STAS domain-containing protein</fullName>
    </recommendedName>
</protein>
<evidence type="ECO:0000259" key="1">
    <source>
        <dbReference type="PROSITE" id="PS50801"/>
    </source>
</evidence>
<comment type="caution">
    <text evidence="2">The sequence shown here is derived from an EMBL/GenBank/DDBJ whole genome shotgun (WGS) entry which is preliminary data.</text>
</comment>
<dbReference type="Proteomes" id="UP001501470">
    <property type="component" value="Unassembled WGS sequence"/>
</dbReference>
<dbReference type="Pfam" id="PF01740">
    <property type="entry name" value="STAS"/>
    <property type="match status" value="1"/>
</dbReference>
<dbReference type="InterPro" id="IPR002645">
    <property type="entry name" value="STAS_dom"/>
</dbReference>
<proteinExistence type="predicted"/>
<dbReference type="EMBL" id="BAAAQD010000051">
    <property type="protein sequence ID" value="GAA1573812.1"/>
    <property type="molecule type" value="Genomic_DNA"/>
</dbReference>
<evidence type="ECO:0000313" key="3">
    <source>
        <dbReference type="Proteomes" id="UP001501470"/>
    </source>
</evidence>
<dbReference type="RefSeq" id="WP_344514977.1">
    <property type="nucleotide sequence ID" value="NZ_BAAAQD010000051.1"/>
</dbReference>
<dbReference type="SUPFAM" id="SSF52091">
    <property type="entry name" value="SpoIIaa-like"/>
    <property type="match status" value="1"/>
</dbReference>